<keyword evidence="1 5" id="KW-0378">Hydrolase</keyword>
<dbReference type="GO" id="GO:0004035">
    <property type="term" value="F:alkaline phosphatase activity"/>
    <property type="evidence" value="ECO:0007669"/>
    <property type="project" value="TreeGrafter"/>
</dbReference>
<dbReference type="SUPFAM" id="SSF56784">
    <property type="entry name" value="HAD-like"/>
    <property type="match status" value="1"/>
</dbReference>
<dbReference type="FunFam" id="3.40.50.1000:FF:000039">
    <property type="entry name" value="Phosphoglycolate phosphatase"/>
    <property type="match status" value="1"/>
</dbReference>
<dbReference type="GO" id="GO:0005737">
    <property type="term" value="C:cytoplasm"/>
    <property type="evidence" value="ECO:0007669"/>
    <property type="project" value="TreeGrafter"/>
</dbReference>
<evidence type="ECO:0000313" key="10">
    <source>
        <dbReference type="Proteomes" id="UP000774326"/>
    </source>
</evidence>
<keyword evidence="8" id="KW-0460">Magnesium</keyword>
<feature type="binding site" evidence="8">
    <location>
        <position position="27"/>
    </location>
    <ligand>
        <name>Mg(2+)</name>
        <dbReference type="ChEBI" id="CHEBI:18420"/>
    </ligand>
</feature>
<comment type="cofactor">
    <cofactor evidence="8">
        <name>Mg(2+)</name>
        <dbReference type="ChEBI" id="CHEBI:18420"/>
    </cofactor>
    <text evidence="8">Divalent metal ions. Mg(2+) is the most effective.</text>
</comment>
<dbReference type="NCBIfam" id="TIGR01460">
    <property type="entry name" value="HAD-SF-IIA"/>
    <property type="match status" value="1"/>
</dbReference>
<comment type="catalytic activity">
    <reaction evidence="2 5">
        <text>4-nitrophenyl phosphate + H2O = 4-nitrophenol + phosphate + H(+)</text>
        <dbReference type="Rhea" id="RHEA:21664"/>
        <dbReference type="ChEBI" id="CHEBI:15377"/>
        <dbReference type="ChEBI" id="CHEBI:15378"/>
        <dbReference type="ChEBI" id="CHEBI:43474"/>
        <dbReference type="ChEBI" id="CHEBI:57917"/>
        <dbReference type="ChEBI" id="CHEBI:61146"/>
        <dbReference type="EC" id="3.1.3.41"/>
    </reaction>
</comment>
<comment type="caution">
    <text evidence="9">The sequence shown here is derived from an EMBL/GenBank/DDBJ whole genome shotgun (WGS) entry which is preliminary data.</text>
</comment>
<reference evidence="9" key="1">
    <citation type="journal article" date="2021" name="Open Biol.">
        <title>Shared evolutionary footprints suggest mitochondrial oxidative damage underlies multiple complex I losses in fungi.</title>
        <authorList>
            <person name="Schikora-Tamarit M.A."/>
            <person name="Marcet-Houben M."/>
            <person name="Nosek J."/>
            <person name="Gabaldon T."/>
        </authorList>
    </citation>
    <scope>NUCLEOTIDE SEQUENCE</scope>
    <source>
        <strain evidence="9">CBS2887</strain>
    </source>
</reference>
<evidence type="ECO:0000256" key="1">
    <source>
        <dbReference type="ARBA" id="ARBA00022801"/>
    </source>
</evidence>
<dbReference type="PIRSF" id="PIRSF000915">
    <property type="entry name" value="PGP-type_phosphatase"/>
    <property type="match status" value="1"/>
</dbReference>
<dbReference type="EMBL" id="JAEUBG010004152">
    <property type="protein sequence ID" value="KAH3681931.1"/>
    <property type="molecule type" value="Genomic_DNA"/>
</dbReference>
<gene>
    <name evidence="9" type="ORF">WICPIJ_007093</name>
</gene>
<dbReference type="AlphaFoldDB" id="A0A9P8TK93"/>
<evidence type="ECO:0000256" key="2">
    <source>
        <dbReference type="ARBA" id="ARBA00050247"/>
    </source>
</evidence>
<evidence type="ECO:0000313" key="9">
    <source>
        <dbReference type="EMBL" id="KAH3681931.1"/>
    </source>
</evidence>
<dbReference type="Pfam" id="PF13242">
    <property type="entry name" value="Hydrolase_like"/>
    <property type="match status" value="1"/>
</dbReference>
<organism evidence="9 10">
    <name type="scientific">Wickerhamomyces pijperi</name>
    <name type="common">Yeast</name>
    <name type="synonym">Pichia pijperi</name>
    <dbReference type="NCBI Taxonomy" id="599730"/>
    <lineage>
        <taxon>Eukaryota</taxon>
        <taxon>Fungi</taxon>
        <taxon>Dikarya</taxon>
        <taxon>Ascomycota</taxon>
        <taxon>Saccharomycotina</taxon>
        <taxon>Saccharomycetes</taxon>
        <taxon>Phaffomycetales</taxon>
        <taxon>Wickerhamomycetaceae</taxon>
        <taxon>Wickerhamomyces</taxon>
    </lineage>
</organism>
<reference evidence="9" key="2">
    <citation type="submission" date="2021-01" db="EMBL/GenBank/DDBJ databases">
        <authorList>
            <person name="Schikora-Tamarit M.A."/>
        </authorList>
    </citation>
    <scope>NUCLEOTIDE SEQUENCE</scope>
    <source>
        <strain evidence="9">CBS2887</strain>
    </source>
</reference>
<evidence type="ECO:0000256" key="8">
    <source>
        <dbReference type="PIRSR" id="PIRSR000915-3"/>
    </source>
</evidence>
<dbReference type="Pfam" id="PF13344">
    <property type="entry name" value="Hydrolase_6"/>
    <property type="match status" value="1"/>
</dbReference>
<dbReference type="GO" id="GO:0008967">
    <property type="term" value="F:phosphoglycolate phosphatase activity"/>
    <property type="evidence" value="ECO:0007669"/>
    <property type="project" value="TreeGrafter"/>
</dbReference>
<dbReference type="OrthoDB" id="413953at2759"/>
<evidence type="ECO:0000256" key="7">
    <source>
        <dbReference type="PIRSR" id="PIRSR000915-2"/>
    </source>
</evidence>
<dbReference type="NCBIfam" id="TIGR01452">
    <property type="entry name" value="PGP_euk"/>
    <property type="match status" value="1"/>
</dbReference>
<dbReference type="InterPro" id="IPR036412">
    <property type="entry name" value="HAD-like_sf"/>
</dbReference>
<proteinExistence type="predicted"/>
<dbReference type="InterPro" id="IPR023214">
    <property type="entry name" value="HAD_sf"/>
</dbReference>
<protein>
    <recommendedName>
        <fullName evidence="4 5">4-nitrophenylphosphatase</fullName>
        <shortName evidence="5">PNPPase</shortName>
        <ecNumber evidence="3 5">3.1.3.41</ecNumber>
    </recommendedName>
</protein>
<feature type="active site" description="Nucleophile" evidence="6">
    <location>
        <position position="25"/>
    </location>
</feature>
<feature type="binding site" evidence="8">
    <location>
        <position position="25"/>
    </location>
    <ligand>
        <name>Mg(2+)</name>
        <dbReference type="ChEBI" id="CHEBI:18420"/>
    </ligand>
</feature>
<dbReference type="GO" id="GO:0046872">
    <property type="term" value="F:metal ion binding"/>
    <property type="evidence" value="ECO:0007669"/>
    <property type="project" value="UniProtKB-KW"/>
</dbReference>
<keyword evidence="10" id="KW-1185">Reference proteome</keyword>
<name>A0A9P8TK93_WICPI</name>
<dbReference type="InterPro" id="IPR006357">
    <property type="entry name" value="HAD-SF_hydro_IIA"/>
</dbReference>
<feature type="active site" description="Proton donor" evidence="6">
    <location>
        <position position="27"/>
    </location>
</feature>
<dbReference type="InterPro" id="IPR006349">
    <property type="entry name" value="PGP_euk"/>
</dbReference>
<evidence type="ECO:0000256" key="4">
    <source>
        <dbReference type="ARBA" id="ARBA00069197"/>
    </source>
</evidence>
<dbReference type="Proteomes" id="UP000774326">
    <property type="component" value="Unassembled WGS sequence"/>
</dbReference>
<keyword evidence="8" id="KW-0479">Metal-binding</keyword>
<dbReference type="PANTHER" id="PTHR19288:SF46">
    <property type="entry name" value="HALOACID DEHALOGENASE-LIKE HYDROLASE DOMAIN-CONTAINING PROTEIN 2"/>
    <property type="match status" value="1"/>
</dbReference>
<feature type="binding site" evidence="8">
    <location>
        <position position="246"/>
    </location>
    <ligand>
        <name>Mg(2+)</name>
        <dbReference type="ChEBI" id="CHEBI:18420"/>
    </ligand>
</feature>
<dbReference type="EC" id="3.1.3.41" evidence="3 5"/>
<evidence type="ECO:0000256" key="5">
    <source>
        <dbReference type="PIRNR" id="PIRNR000915"/>
    </source>
</evidence>
<evidence type="ECO:0000256" key="6">
    <source>
        <dbReference type="PIRSR" id="PIRSR000915-1"/>
    </source>
</evidence>
<dbReference type="Gene3D" id="3.40.50.1000">
    <property type="entry name" value="HAD superfamily/HAD-like"/>
    <property type="match status" value="2"/>
</dbReference>
<sequence length="297" mass="32786">MAPVKLTTKEEIRQLLQDYDNFIFDCDGVIWLGDHVIPGAVESIKLLQELNKTIIFVTNNSTKSRRQYTEKFTKFGLDVTKDEVFGSAYAAATYLEKFTKLPKDKKVWVLGESGIVEELTALGYQVMGGGDPRLNEKFHKDTTPFLPIDPSVGAVVAGLDTGVNYHRLSITLQYLRQPEVEFIATNIDSTFPQKGLILPGAGSIIETVAYASGRKPIACGKPSQNMLNAIVKDKNLDRSRTMMIGDRLNTDIRFGNDGNLGGTLLVLTGIETEENAMKQGTPKYIVNSLGDIGELYK</sequence>
<accession>A0A9P8TK93</accession>
<dbReference type="PANTHER" id="PTHR19288">
    <property type="entry name" value="4-NITROPHENYLPHOSPHATASE-RELATED"/>
    <property type="match status" value="1"/>
</dbReference>
<feature type="binding site" evidence="7">
    <location>
        <position position="221"/>
    </location>
    <ligand>
        <name>substrate</name>
    </ligand>
</feature>
<evidence type="ECO:0000256" key="3">
    <source>
        <dbReference type="ARBA" id="ARBA00066659"/>
    </source>
</evidence>